<dbReference type="Gene3D" id="2.40.10.220">
    <property type="entry name" value="predicted glycosyltransferase like domains"/>
    <property type="match status" value="1"/>
</dbReference>
<organism evidence="3 4">
    <name type="scientific">Calditerricola satsumensis</name>
    <dbReference type="NCBI Taxonomy" id="373054"/>
    <lineage>
        <taxon>Bacteria</taxon>
        <taxon>Bacillati</taxon>
        <taxon>Bacillota</taxon>
        <taxon>Bacilli</taxon>
        <taxon>Bacillales</taxon>
        <taxon>Bacillaceae</taxon>
        <taxon>Calditerricola</taxon>
    </lineage>
</organism>
<name>A0A8J3F9S1_9BACI</name>
<evidence type="ECO:0000259" key="2">
    <source>
        <dbReference type="Pfam" id="PF12945"/>
    </source>
</evidence>
<evidence type="ECO:0008006" key="5">
    <source>
        <dbReference type="Google" id="ProtNLM"/>
    </source>
</evidence>
<protein>
    <recommendedName>
        <fullName evidence="5">PilZ domain-containing protein</fullName>
    </recommendedName>
</protein>
<evidence type="ECO:0000259" key="1">
    <source>
        <dbReference type="Pfam" id="PF07238"/>
    </source>
</evidence>
<proteinExistence type="predicted"/>
<dbReference type="EMBL" id="BMOF01000005">
    <property type="protein sequence ID" value="GGJ94084.1"/>
    <property type="molecule type" value="Genomic_DNA"/>
</dbReference>
<feature type="domain" description="PilZ" evidence="1">
    <location>
        <begin position="108"/>
        <end position="214"/>
    </location>
</feature>
<evidence type="ECO:0000313" key="3">
    <source>
        <dbReference type="EMBL" id="GGJ94084.1"/>
    </source>
</evidence>
<accession>A0A8J3F9S1</accession>
<dbReference type="AlphaFoldDB" id="A0A8J3F9S1"/>
<dbReference type="GO" id="GO:0035438">
    <property type="term" value="F:cyclic-di-GMP binding"/>
    <property type="evidence" value="ECO:0007669"/>
    <property type="project" value="InterPro"/>
</dbReference>
<reference evidence="3" key="1">
    <citation type="journal article" date="2014" name="Int. J. Syst. Evol. Microbiol.">
        <title>Complete genome sequence of Corynebacterium casei LMG S-19264T (=DSM 44701T), isolated from a smear-ripened cheese.</title>
        <authorList>
            <consortium name="US DOE Joint Genome Institute (JGI-PGF)"/>
            <person name="Walter F."/>
            <person name="Albersmeier A."/>
            <person name="Kalinowski J."/>
            <person name="Ruckert C."/>
        </authorList>
    </citation>
    <scope>NUCLEOTIDE SEQUENCE</scope>
    <source>
        <strain evidence="3">JCM 14719</strain>
    </source>
</reference>
<dbReference type="SUPFAM" id="SSF141371">
    <property type="entry name" value="PilZ domain-like"/>
    <property type="match status" value="1"/>
</dbReference>
<dbReference type="RefSeq" id="WP_054669178.1">
    <property type="nucleotide sequence ID" value="NZ_BMOF01000005.1"/>
</dbReference>
<dbReference type="Pfam" id="PF07238">
    <property type="entry name" value="PilZ"/>
    <property type="match status" value="1"/>
</dbReference>
<reference evidence="3" key="2">
    <citation type="submission" date="2020-09" db="EMBL/GenBank/DDBJ databases">
        <authorList>
            <person name="Sun Q."/>
            <person name="Ohkuma M."/>
        </authorList>
    </citation>
    <scope>NUCLEOTIDE SEQUENCE</scope>
    <source>
        <strain evidence="3">JCM 14719</strain>
    </source>
</reference>
<evidence type="ECO:0000313" key="4">
    <source>
        <dbReference type="Proteomes" id="UP000637720"/>
    </source>
</evidence>
<comment type="caution">
    <text evidence="3">The sequence shown here is derived from an EMBL/GenBank/DDBJ whole genome shotgun (WGS) entry which is preliminary data.</text>
</comment>
<dbReference type="Pfam" id="PF12945">
    <property type="entry name" value="PilZNR"/>
    <property type="match status" value="1"/>
</dbReference>
<feature type="domain" description="Type III secretion system flagellar brake protein YcgR PilZN" evidence="2">
    <location>
        <begin position="25"/>
        <end position="99"/>
    </location>
</feature>
<dbReference type="Proteomes" id="UP000637720">
    <property type="component" value="Unassembled WGS sequence"/>
</dbReference>
<dbReference type="InterPro" id="IPR009926">
    <property type="entry name" value="T3SS_YcgR_PilZN"/>
</dbReference>
<gene>
    <name evidence="3" type="primary">ypfA</name>
    <name evidence="3" type="ORF">GCM10007043_04840</name>
</gene>
<keyword evidence="4" id="KW-1185">Reference proteome</keyword>
<sequence>MNTFRLFQMLYVDVQEEDPSEAAAQQEMMLYKTRIVEVTADSLVTEIPLNRETGQFRFFSVGTALYGWVLDETGTPCRFPTRVKSRKTDNIPLLVLERPDPRSIIRIQRRQYVRVPAVLDVTLRCGEAVQTVRTLDISGGGLKCAVPDLGPFPLGTAVEGIVALPYPQRTAVTFAGTVVRTQPPAEKGKPATVSIRFDRISEKERQAIVQFCFRTQLQARRR</sequence>
<dbReference type="InterPro" id="IPR009875">
    <property type="entry name" value="PilZ_domain"/>
</dbReference>